<comment type="caution">
    <text evidence="2">The sequence shown here is derived from an EMBL/GenBank/DDBJ whole genome shotgun (WGS) entry which is preliminary data.</text>
</comment>
<name>A0AAV7QYU8_PLEWA</name>
<dbReference type="Proteomes" id="UP001066276">
    <property type="component" value="Chromosome 6"/>
</dbReference>
<keyword evidence="3" id="KW-1185">Reference proteome</keyword>
<evidence type="ECO:0000313" key="3">
    <source>
        <dbReference type="Proteomes" id="UP001066276"/>
    </source>
</evidence>
<reference evidence="2" key="1">
    <citation type="journal article" date="2022" name="bioRxiv">
        <title>Sequencing and chromosome-scale assembly of the giantPleurodeles waltlgenome.</title>
        <authorList>
            <person name="Brown T."/>
            <person name="Elewa A."/>
            <person name="Iarovenko S."/>
            <person name="Subramanian E."/>
            <person name="Araus A.J."/>
            <person name="Petzold A."/>
            <person name="Susuki M."/>
            <person name="Suzuki K.-i.T."/>
            <person name="Hayashi T."/>
            <person name="Toyoda A."/>
            <person name="Oliveira C."/>
            <person name="Osipova E."/>
            <person name="Leigh N.D."/>
            <person name="Simon A."/>
            <person name="Yun M.H."/>
        </authorList>
    </citation>
    <scope>NUCLEOTIDE SEQUENCE</scope>
    <source>
        <strain evidence="2">20211129_DDA</strain>
        <tissue evidence="2">Liver</tissue>
    </source>
</reference>
<feature type="compositionally biased region" description="Basic and acidic residues" evidence="1">
    <location>
        <begin position="52"/>
        <end position="61"/>
    </location>
</feature>
<sequence length="116" mass="12855">MLPLVLNPAQKALAVSTVARLTRHPRGLASGWLSSRVMNSKEVNLVVNALRAGKDGKREEPTPSADLGKPTTSESTNYPEEPRCVLLTPIRALGYSPRLYNRIQRYSQGLRRTQSK</sequence>
<feature type="region of interest" description="Disordered" evidence="1">
    <location>
        <begin position="51"/>
        <end position="81"/>
    </location>
</feature>
<dbReference type="AlphaFoldDB" id="A0AAV7QYU8"/>
<accession>A0AAV7QYU8</accession>
<organism evidence="2 3">
    <name type="scientific">Pleurodeles waltl</name>
    <name type="common">Iberian ribbed newt</name>
    <dbReference type="NCBI Taxonomy" id="8319"/>
    <lineage>
        <taxon>Eukaryota</taxon>
        <taxon>Metazoa</taxon>
        <taxon>Chordata</taxon>
        <taxon>Craniata</taxon>
        <taxon>Vertebrata</taxon>
        <taxon>Euteleostomi</taxon>
        <taxon>Amphibia</taxon>
        <taxon>Batrachia</taxon>
        <taxon>Caudata</taxon>
        <taxon>Salamandroidea</taxon>
        <taxon>Salamandridae</taxon>
        <taxon>Pleurodelinae</taxon>
        <taxon>Pleurodeles</taxon>
    </lineage>
</organism>
<proteinExistence type="predicted"/>
<evidence type="ECO:0000313" key="2">
    <source>
        <dbReference type="EMBL" id="KAJ1145029.1"/>
    </source>
</evidence>
<protein>
    <submittedName>
        <fullName evidence="2">Uncharacterized protein</fullName>
    </submittedName>
</protein>
<gene>
    <name evidence="2" type="ORF">NDU88_011321</name>
</gene>
<evidence type="ECO:0000256" key="1">
    <source>
        <dbReference type="SAM" id="MobiDB-lite"/>
    </source>
</evidence>
<dbReference type="EMBL" id="JANPWB010000010">
    <property type="protein sequence ID" value="KAJ1145029.1"/>
    <property type="molecule type" value="Genomic_DNA"/>
</dbReference>